<proteinExistence type="predicted"/>
<sequence>MLFVKSVSILLLLGVTSPATVDLSTTAVNIEPALHLESPIDAPTGIDNASSDAVNPVNPVIANFAAVISAFKSRDKTKIAAVIAYPFMLPKPLQPIINEQDMLNRFDLVFDEAIIDKIANSSLIDWETVGWRGVMLDNGQVWGTEDGLLKYVAKKTDAKKRALIDAYKLEQSKLHPSLAQYRRPILSWNSARFNVRIDDMGDAGYRYAVWPGHKFQDDEPDMVLYHGSVEYDGSANLASYTFNNGKYEYHVFEFPESPSIGRLMVHRDGKTLVDLAFEQSGPKFSNNVIEAETTSPSRIEIAQEIARRLKLKAKLDDLASGPIAFEYLRYDRGNGTTLGELTPLPLSKLNDVIEFTVSIDNKGWDYEEGKSPVPAPTTEQKKFSLATELTYWSNYDLAKNYNCHNPFNPSDIPELCQLSEQDNPIYILGGGASESIALFFENHNGIDKLVRFQYLSEDPG</sequence>
<accession>Q12LY2</accession>
<evidence type="ECO:0000313" key="3">
    <source>
        <dbReference type="Proteomes" id="UP000001982"/>
    </source>
</evidence>
<keyword evidence="1" id="KW-0732">Signal</keyword>
<keyword evidence="3" id="KW-1185">Reference proteome</keyword>
<dbReference type="OrthoDB" id="7433394at2"/>
<gene>
    <name evidence="2" type="ordered locus">Sden_2264</name>
</gene>
<organism evidence="2 3">
    <name type="scientific">Shewanella denitrificans (strain OS217 / ATCC BAA-1090 / DSM 15013)</name>
    <dbReference type="NCBI Taxonomy" id="318161"/>
    <lineage>
        <taxon>Bacteria</taxon>
        <taxon>Pseudomonadati</taxon>
        <taxon>Pseudomonadota</taxon>
        <taxon>Gammaproteobacteria</taxon>
        <taxon>Alteromonadales</taxon>
        <taxon>Shewanellaceae</taxon>
        <taxon>Shewanella</taxon>
    </lineage>
</organism>
<protein>
    <recommendedName>
        <fullName evidence="4">Lipoprotein</fullName>
    </recommendedName>
</protein>
<dbReference type="STRING" id="318161.Sden_2264"/>
<reference evidence="2 3" key="1">
    <citation type="submission" date="2006-03" db="EMBL/GenBank/DDBJ databases">
        <title>Complete sequence of Shewanella denitrificans OS217.</title>
        <authorList>
            <consortium name="US DOE Joint Genome Institute"/>
            <person name="Copeland A."/>
            <person name="Lucas S."/>
            <person name="Lapidus A."/>
            <person name="Barry K."/>
            <person name="Detter J.C."/>
            <person name="Glavina del Rio T."/>
            <person name="Hammon N."/>
            <person name="Israni S."/>
            <person name="Dalin E."/>
            <person name="Tice H."/>
            <person name="Pitluck S."/>
            <person name="Brettin T."/>
            <person name="Bruce D."/>
            <person name="Han C."/>
            <person name="Tapia R."/>
            <person name="Gilna P."/>
            <person name="Kiss H."/>
            <person name="Schmutz J."/>
            <person name="Larimer F."/>
            <person name="Land M."/>
            <person name="Hauser L."/>
            <person name="Kyrpides N."/>
            <person name="Lykidis A."/>
            <person name="Richardson P."/>
        </authorList>
    </citation>
    <scope>NUCLEOTIDE SEQUENCE [LARGE SCALE GENOMIC DNA]</scope>
    <source>
        <strain evidence="3">OS217 / ATCC BAA-1090 / DSM 15013</strain>
    </source>
</reference>
<dbReference type="Proteomes" id="UP000001982">
    <property type="component" value="Chromosome"/>
</dbReference>
<dbReference type="EMBL" id="CP000302">
    <property type="protein sequence ID" value="ABE55544.1"/>
    <property type="molecule type" value="Genomic_DNA"/>
</dbReference>
<dbReference type="RefSeq" id="WP_011496695.1">
    <property type="nucleotide sequence ID" value="NC_007954.1"/>
</dbReference>
<name>Q12LY2_SHEDO</name>
<dbReference type="AlphaFoldDB" id="Q12LY2"/>
<feature type="chain" id="PRO_5004181531" description="Lipoprotein" evidence="1">
    <location>
        <begin position="22"/>
        <end position="460"/>
    </location>
</feature>
<evidence type="ECO:0000256" key="1">
    <source>
        <dbReference type="SAM" id="SignalP"/>
    </source>
</evidence>
<evidence type="ECO:0000313" key="2">
    <source>
        <dbReference type="EMBL" id="ABE55544.1"/>
    </source>
</evidence>
<dbReference type="eggNOG" id="ENOG502ZBTY">
    <property type="taxonomic scope" value="Bacteria"/>
</dbReference>
<dbReference type="KEGG" id="sdn:Sden_2264"/>
<evidence type="ECO:0008006" key="4">
    <source>
        <dbReference type="Google" id="ProtNLM"/>
    </source>
</evidence>
<feature type="signal peptide" evidence="1">
    <location>
        <begin position="1"/>
        <end position="21"/>
    </location>
</feature>
<dbReference type="HOGENOM" id="CLU_594326_0_0_6"/>